<dbReference type="PaxDb" id="8022-A0A060ZFN7"/>
<dbReference type="GO" id="GO:0004623">
    <property type="term" value="F:phospholipase A2 activity"/>
    <property type="evidence" value="ECO:0007669"/>
    <property type="project" value="TreeGrafter"/>
</dbReference>
<evidence type="ECO:0000313" key="1">
    <source>
        <dbReference type="EMBL" id="CDR00020.1"/>
    </source>
</evidence>
<dbReference type="PANTHER" id="PTHR21325:SF52">
    <property type="entry name" value="PHOSPHOLIPASE B1, MEMBRANE-ASSOCIATED"/>
    <property type="match status" value="1"/>
</dbReference>
<protein>
    <recommendedName>
        <fullName evidence="3">SGNH hydrolase-type esterase domain-containing protein</fullName>
    </recommendedName>
</protein>
<sequence length="145" mass="16463">MYPGWTDVSFLLCYCSDILREFNPSLTGFSVGKGKEHTPQAFLNQAVAGGKAKDIPEQVRALVARMKNDSLVNFQEDWKVITLFIGGNDMCDYCHSSLFYSTENYVRHIRESLDYLHKQVGAEGVSQFSLNLSLFHLLAFTDQIR</sequence>
<proteinExistence type="predicted"/>
<name>A0A060ZFN7_ONCMY</name>
<organism evidence="1 2">
    <name type="scientific">Oncorhynchus mykiss</name>
    <name type="common">Rainbow trout</name>
    <name type="synonym">Salmo gairdneri</name>
    <dbReference type="NCBI Taxonomy" id="8022"/>
    <lineage>
        <taxon>Eukaryota</taxon>
        <taxon>Metazoa</taxon>
        <taxon>Chordata</taxon>
        <taxon>Craniata</taxon>
        <taxon>Vertebrata</taxon>
        <taxon>Euteleostomi</taxon>
        <taxon>Actinopterygii</taxon>
        <taxon>Neopterygii</taxon>
        <taxon>Teleostei</taxon>
        <taxon>Protacanthopterygii</taxon>
        <taxon>Salmoniformes</taxon>
        <taxon>Salmonidae</taxon>
        <taxon>Salmoninae</taxon>
        <taxon>Oncorhynchus</taxon>
    </lineage>
</organism>
<dbReference type="PANTHER" id="PTHR21325">
    <property type="entry name" value="PHOSPHOLIPASE B, PLB1"/>
    <property type="match status" value="1"/>
</dbReference>
<dbReference type="Proteomes" id="UP000193380">
    <property type="component" value="Unassembled WGS sequence"/>
</dbReference>
<dbReference type="EMBL" id="FR952281">
    <property type="protein sequence ID" value="CDR00020.1"/>
    <property type="molecule type" value="Genomic_DNA"/>
</dbReference>
<dbReference type="AlphaFoldDB" id="A0A060ZFN7"/>
<reference evidence="1" key="1">
    <citation type="journal article" date="2014" name="Nat. Commun.">
        <title>The rainbow trout genome provides novel insights into evolution after whole-genome duplication in vertebrates.</title>
        <authorList>
            <person name="Berthelot C."/>
            <person name="Brunet F."/>
            <person name="Chalopin D."/>
            <person name="Juanchich A."/>
            <person name="Bernard M."/>
            <person name="Noel B."/>
            <person name="Bento P."/>
            <person name="Da Silva C."/>
            <person name="Labadie K."/>
            <person name="Alberti A."/>
            <person name="Aury J.M."/>
            <person name="Louis A."/>
            <person name="Dehais P."/>
            <person name="Bardou P."/>
            <person name="Montfort J."/>
            <person name="Klopp C."/>
            <person name="Cabau C."/>
            <person name="Gaspin C."/>
            <person name="Thorgaard G.H."/>
            <person name="Boussaha M."/>
            <person name="Quillet E."/>
            <person name="Guyomard R."/>
            <person name="Galiana D."/>
            <person name="Bobe J."/>
            <person name="Volff J.N."/>
            <person name="Genet C."/>
            <person name="Wincker P."/>
            <person name="Jaillon O."/>
            <person name="Roest Crollius H."/>
            <person name="Guiguen Y."/>
        </authorList>
    </citation>
    <scope>NUCLEOTIDE SEQUENCE [LARGE SCALE GENOMIC DNA]</scope>
</reference>
<dbReference type="GO" id="GO:0031526">
    <property type="term" value="C:brush border membrane"/>
    <property type="evidence" value="ECO:0007669"/>
    <property type="project" value="TreeGrafter"/>
</dbReference>
<dbReference type="Pfam" id="PF00657">
    <property type="entry name" value="Lipase_GDSL"/>
    <property type="match status" value="1"/>
</dbReference>
<gene>
    <name evidence="1" type="ORF">GSONMT00010722001</name>
</gene>
<dbReference type="GO" id="GO:0006644">
    <property type="term" value="P:phospholipid metabolic process"/>
    <property type="evidence" value="ECO:0007669"/>
    <property type="project" value="TreeGrafter"/>
</dbReference>
<dbReference type="GO" id="GO:0004622">
    <property type="term" value="F:phosphatidylcholine lysophospholipase activity"/>
    <property type="evidence" value="ECO:0007669"/>
    <property type="project" value="TreeGrafter"/>
</dbReference>
<dbReference type="InterPro" id="IPR038885">
    <property type="entry name" value="PLB1"/>
</dbReference>
<dbReference type="InterPro" id="IPR036514">
    <property type="entry name" value="SGNH_hydro_sf"/>
</dbReference>
<reference evidence="1" key="2">
    <citation type="submission" date="2014-03" db="EMBL/GenBank/DDBJ databases">
        <authorList>
            <person name="Genoscope - CEA"/>
        </authorList>
    </citation>
    <scope>NUCLEOTIDE SEQUENCE</scope>
</reference>
<dbReference type="SUPFAM" id="SSF52266">
    <property type="entry name" value="SGNH hydrolase"/>
    <property type="match status" value="1"/>
</dbReference>
<dbReference type="STRING" id="8022.A0A060ZFN7"/>
<dbReference type="Gene3D" id="3.40.50.1110">
    <property type="entry name" value="SGNH hydrolase"/>
    <property type="match status" value="1"/>
</dbReference>
<evidence type="ECO:0000313" key="2">
    <source>
        <dbReference type="Proteomes" id="UP000193380"/>
    </source>
</evidence>
<dbReference type="InterPro" id="IPR001087">
    <property type="entry name" value="GDSL"/>
</dbReference>
<accession>A0A060ZFN7</accession>
<dbReference type="GO" id="GO:0050253">
    <property type="term" value="F:retinyl-palmitate esterase activity"/>
    <property type="evidence" value="ECO:0007669"/>
    <property type="project" value="TreeGrafter"/>
</dbReference>
<evidence type="ECO:0008006" key="3">
    <source>
        <dbReference type="Google" id="ProtNLM"/>
    </source>
</evidence>